<dbReference type="RefSeq" id="WP_206254389.1">
    <property type="nucleotide sequence ID" value="NZ_CP071060.1"/>
</dbReference>
<keyword evidence="2" id="KW-1185">Reference proteome</keyword>
<protein>
    <submittedName>
        <fullName evidence="1">Ig-like domain-containing protein</fullName>
    </submittedName>
</protein>
<dbReference type="InterPro" id="IPR008964">
    <property type="entry name" value="Invasin/intimin_cell_adhesion"/>
</dbReference>
<evidence type="ECO:0000313" key="1">
    <source>
        <dbReference type="EMBL" id="QSI76770.1"/>
    </source>
</evidence>
<proteinExistence type="predicted"/>
<dbReference type="InterPro" id="IPR013783">
    <property type="entry name" value="Ig-like_fold"/>
</dbReference>
<dbReference type="SUPFAM" id="SSF49373">
    <property type="entry name" value="Invasin/intimin cell-adhesion fragments"/>
    <property type="match status" value="1"/>
</dbReference>
<organism evidence="1 2">
    <name type="scientific">Niveibacterium microcysteis</name>
    <dbReference type="NCBI Taxonomy" id="2811415"/>
    <lineage>
        <taxon>Bacteria</taxon>
        <taxon>Pseudomonadati</taxon>
        <taxon>Pseudomonadota</taxon>
        <taxon>Betaproteobacteria</taxon>
        <taxon>Rhodocyclales</taxon>
        <taxon>Rhodocyclaceae</taxon>
        <taxon>Niveibacterium</taxon>
    </lineage>
</organism>
<reference evidence="1 2" key="1">
    <citation type="submission" date="2021-02" db="EMBL/GenBank/DDBJ databases">
        <title>Niveibacterium changnyeongensis HC41.</title>
        <authorList>
            <person name="Kang M."/>
        </authorList>
    </citation>
    <scope>NUCLEOTIDE SEQUENCE [LARGE SCALE GENOMIC DNA]</scope>
    <source>
        <strain evidence="1 2">HC41</strain>
    </source>
</reference>
<accession>A0ABX7M4V5</accession>
<dbReference type="Proteomes" id="UP000663570">
    <property type="component" value="Chromosome"/>
</dbReference>
<evidence type="ECO:0000313" key="2">
    <source>
        <dbReference type="Proteomes" id="UP000663570"/>
    </source>
</evidence>
<dbReference type="EMBL" id="CP071060">
    <property type="protein sequence ID" value="QSI76770.1"/>
    <property type="molecule type" value="Genomic_DNA"/>
</dbReference>
<gene>
    <name evidence="1" type="ORF">JY500_20300</name>
</gene>
<sequence>MLIAGAALSVFIGGCGGGGGACQLSDCGTAQSTPQNTDAYVLTFEAQRSANATPYNQINDALIFGDGGVKVTLTLKSQAGVVQPGVVVTTKVSDTALATLSTSGAVLTDSKGQASVIVNSASPSASGAVTLNVEATIANGSSAYTAVGQLPFRINEKIITTKPGTPAYLKYVSATPTRIFVSGGSAGASNAAEESVVTFKVLDSTNAAVPGATVVFGVTQWTGGIVLKKDRSDPGVTGQPVSVVANADGVASITVRSGTEPLSVNVTAYATYDGGRTEPTQLSEDQIIISGKKPDQMKFFMLWDPSATCGKSAERVYPCKFTVFVGDEKGDPVADGTVVNLVSDTGLVVASKQAGQPSGACLTVNSACSGDYTGKDLTRGKHHVIAYSVGNYTASPAAATKGYTSKPVTFDGSWVNVGGFVAAGGNVIIDSPESDTYVRNCLRDAPADADNPVSNTCMPVN</sequence>
<dbReference type="Gene3D" id="2.60.40.10">
    <property type="entry name" value="Immunoglobulins"/>
    <property type="match status" value="1"/>
</dbReference>
<name>A0ABX7M4V5_9RHOO</name>